<reference evidence="2 3" key="1">
    <citation type="submission" date="2019-02" db="EMBL/GenBank/DDBJ databases">
        <title>Genome sequencing of Clostridium botulinum clinical isolates.</title>
        <authorList>
            <person name="Brunt J."/>
            <person name="Van Vliet A.H.M."/>
            <person name="Stringer S.C."/>
            <person name="Grant K.A."/>
            <person name="Carter A.C."/>
            <person name="Peck M.W."/>
        </authorList>
    </citation>
    <scope>NUCLEOTIDE SEQUENCE [LARGE SCALE GENOMIC DNA]</scope>
    <source>
        <strain evidence="2 3">H142660711</strain>
    </source>
</reference>
<dbReference type="EMBL" id="SGKC01000031">
    <property type="protein sequence ID" value="NEZ93128.1"/>
    <property type="molecule type" value="Genomic_DNA"/>
</dbReference>
<protein>
    <submittedName>
        <fullName evidence="2">Uncharacterized protein</fullName>
    </submittedName>
</protein>
<keyword evidence="1" id="KW-0812">Transmembrane</keyword>
<accession>A0A846I0T3</accession>
<evidence type="ECO:0000313" key="2">
    <source>
        <dbReference type="EMBL" id="NEZ93128.1"/>
    </source>
</evidence>
<feature type="transmembrane region" description="Helical" evidence="1">
    <location>
        <begin position="65"/>
        <end position="82"/>
    </location>
</feature>
<comment type="caution">
    <text evidence="2">The sequence shown here is derived from an EMBL/GenBank/DDBJ whole genome shotgun (WGS) entry which is preliminary data.</text>
</comment>
<organism evidence="2 3">
    <name type="scientific">Clostridium botulinum</name>
    <dbReference type="NCBI Taxonomy" id="1491"/>
    <lineage>
        <taxon>Bacteria</taxon>
        <taxon>Bacillati</taxon>
        <taxon>Bacillota</taxon>
        <taxon>Clostridia</taxon>
        <taxon>Eubacteriales</taxon>
        <taxon>Clostridiaceae</taxon>
        <taxon>Clostridium</taxon>
    </lineage>
</organism>
<keyword evidence="1" id="KW-1133">Transmembrane helix</keyword>
<sequence>MSVQEFLQGNINSHLDISNFEIVKSINEFNANTKAFFESISNFIYYTKHPKEFSAVVWVSVVKNSFWICMFICLFSIIAYIIGWKKGKLWAKGSIITYIIIMMFNSSL</sequence>
<proteinExistence type="predicted"/>
<dbReference type="AlphaFoldDB" id="A0A846I0T3"/>
<gene>
    <name evidence="2" type="ORF">EXM69_14535</name>
</gene>
<name>A0A846I0T3_CLOBO</name>
<evidence type="ECO:0000313" key="3">
    <source>
        <dbReference type="Proteomes" id="UP000473887"/>
    </source>
</evidence>
<keyword evidence="1" id="KW-0472">Membrane</keyword>
<evidence type="ECO:0000256" key="1">
    <source>
        <dbReference type="SAM" id="Phobius"/>
    </source>
</evidence>
<dbReference type="Proteomes" id="UP000473887">
    <property type="component" value="Unassembled WGS sequence"/>
</dbReference>